<proteinExistence type="predicted"/>
<dbReference type="RefSeq" id="WP_170197612.1">
    <property type="nucleotide sequence ID" value="NZ_JABBNB010000051.1"/>
</dbReference>
<evidence type="ECO:0000256" key="1">
    <source>
        <dbReference type="SAM" id="Phobius"/>
    </source>
</evidence>
<keyword evidence="1" id="KW-1133">Transmembrane helix</keyword>
<dbReference type="AlphaFoldDB" id="A0A848L2W6"/>
<gene>
    <name evidence="2" type="ORF">HH308_28190</name>
</gene>
<comment type="caution">
    <text evidence="2">The sequence shown here is derived from an EMBL/GenBank/DDBJ whole genome shotgun (WGS) entry which is preliminary data.</text>
</comment>
<name>A0A848L2W6_9ACTN</name>
<protein>
    <recommendedName>
        <fullName evidence="4">Phospholipase D-like protein</fullName>
    </recommendedName>
</protein>
<dbReference type="Proteomes" id="UP000550729">
    <property type="component" value="Unassembled WGS sequence"/>
</dbReference>
<feature type="transmembrane region" description="Helical" evidence="1">
    <location>
        <begin position="65"/>
        <end position="86"/>
    </location>
</feature>
<feature type="transmembrane region" description="Helical" evidence="1">
    <location>
        <begin position="28"/>
        <end position="53"/>
    </location>
</feature>
<dbReference type="EMBL" id="JABBNB010000051">
    <property type="protein sequence ID" value="NMO05106.1"/>
    <property type="molecule type" value="Genomic_DNA"/>
</dbReference>
<evidence type="ECO:0008006" key="4">
    <source>
        <dbReference type="Google" id="ProtNLM"/>
    </source>
</evidence>
<keyword evidence="1" id="KW-0812">Transmembrane</keyword>
<evidence type="ECO:0000313" key="3">
    <source>
        <dbReference type="Proteomes" id="UP000550729"/>
    </source>
</evidence>
<accession>A0A848L2W6</accession>
<keyword evidence="1" id="KW-0472">Membrane</keyword>
<evidence type="ECO:0000313" key="2">
    <source>
        <dbReference type="EMBL" id="NMO05106.1"/>
    </source>
</evidence>
<keyword evidence="3" id="KW-1185">Reference proteome</keyword>
<sequence length="102" mass="11376">MVVGTLAEAGFSECARDPGCSAQLNRDMWIFILQSGAVLALMFWLPVLLYFTYRVLVSRTTCGNRPVWLAVVWAVPVVGVIGWMFARRADTEHEEEADAAVR</sequence>
<reference evidence="2 3" key="1">
    <citation type="submission" date="2020-04" db="EMBL/GenBank/DDBJ databases">
        <title>Gordonia sp. nov. TBRC 11910.</title>
        <authorList>
            <person name="Suriyachadkun C."/>
        </authorList>
    </citation>
    <scope>NUCLEOTIDE SEQUENCE [LARGE SCALE GENOMIC DNA]</scope>
    <source>
        <strain evidence="2 3">TBRC 11910</strain>
    </source>
</reference>
<organism evidence="2 3">
    <name type="scientific">Gordonia asplenii</name>
    <dbReference type="NCBI Taxonomy" id="2725283"/>
    <lineage>
        <taxon>Bacteria</taxon>
        <taxon>Bacillati</taxon>
        <taxon>Actinomycetota</taxon>
        <taxon>Actinomycetes</taxon>
        <taxon>Mycobacteriales</taxon>
        <taxon>Gordoniaceae</taxon>
        <taxon>Gordonia</taxon>
    </lineage>
</organism>